<dbReference type="EMBL" id="JAVDYC010000001">
    <property type="protein sequence ID" value="MDR7321435.1"/>
    <property type="molecule type" value="Genomic_DNA"/>
</dbReference>
<keyword evidence="3" id="KW-1185">Reference proteome</keyword>
<dbReference type="GO" id="GO:0032259">
    <property type="term" value="P:methylation"/>
    <property type="evidence" value="ECO:0007669"/>
    <property type="project" value="UniProtKB-KW"/>
</dbReference>
<evidence type="ECO:0000256" key="1">
    <source>
        <dbReference type="ARBA" id="ARBA00022679"/>
    </source>
</evidence>
<protein>
    <submittedName>
        <fullName evidence="2">SAM-dependent methyltransferase</fullName>
    </submittedName>
</protein>
<organism evidence="2 3">
    <name type="scientific">Catenuloplanes niger</name>
    <dbReference type="NCBI Taxonomy" id="587534"/>
    <lineage>
        <taxon>Bacteria</taxon>
        <taxon>Bacillati</taxon>
        <taxon>Actinomycetota</taxon>
        <taxon>Actinomycetes</taxon>
        <taxon>Micromonosporales</taxon>
        <taxon>Micromonosporaceae</taxon>
        <taxon>Catenuloplanes</taxon>
    </lineage>
</organism>
<name>A0AAE3ZPB2_9ACTN</name>
<dbReference type="AlphaFoldDB" id="A0AAE3ZPB2"/>
<proteinExistence type="predicted"/>
<dbReference type="Proteomes" id="UP001183629">
    <property type="component" value="Unassembled WGS sequence"/>
</dbReference>
<dbReference type="PANTHER" id="PTHR43861:SF3">
    <property type="entry name" value="PUTATIVE (AFU_ORTHOLOGUE AFUA_2G14390)-RELATED"/>
    <property type="match status" value="1"/>
</dbReference>
<dbReference type="RefSeq" id="WP_310410443.1">
    <property type="nucleotide sequence ID" value="NZ_JAVDYC010000001.1"/>
</dbReference>
<evidence type="ECO:0000313" key="2">
    <source>
        <dbReference type="EMBL" id="MDR7321435.1"/>
    </source>
</evidence>
<sequence length="258" mass="27439">MLRYAFDNDDPAAADRHRYLAEMFDDVTTARLAGLGDLAGRRCLELGAGGGSVAGWLARQGARVLATDLNVRHLPGGAGYDVLRHDLVTEPLPAGEWDLIHARLLLLHLPERAAILPRLAGALAPGGVLLLEEFATTFRNAVLAAPSPADAAAFETYLDVFIGRVLPARGNDPAWALRVHAAMLDAGLTGVQTEVHARSWPGGTAGALLNAANIAQQRDGLRAAGLRDDLLDRVTALMSDPRMVVRAPLLYSTAGRRP</sequence>
<comment type="caution">
    <text evidence="2">The sequence shown here is derived from an EMBL/GenBank/DDBJ whole genome shotgun (WGS) entry which is preliminary data.</text>
</comment>
<evidence type="ECO:0000313" key="3">
    <source>
        <dbReference type="Proteomes" id="UP001183629"/>
    </source>
</evidence>
<dbReference type="GO" id="GO:0008168">
    <property type="term" value="F:methyltransferase activity"/>
    <property type="evidence" value="ECO:0007669"/>
    <property type="project" value="UniProtKB-KW"/>
</dbReference>
<dbReference type="PANTHER" id="PTHR43861">
    <property type="entry name" value="TRANS-ACONITATE 2-METHYLTRANSFERASE-RELATED"/>
    <property type="match status" value="1"/>
</dbReference>
<dbReference type="Pfam" id="PF13489">
    <property type="entry name" value="Methyltransf_23"/>
    <property type="match status" value="1"/>
</dbReference>
<dbReference type="Gene3D" id="3.40.50.150">
    <property type="entry name" value="Vaccinia Virus protein VP39"/>
    <property type="match status" value="1"/>
</dbReference>
<dbReference type="InterPro" id="IPR029063">
    <property type="entry name" value="SAM-dependent_MTases_sf"/>
</dbReference>
<gene>
    <name evidence="2" type="ORF">J2S44_001685</name>
</gene>
<keyword evidence="2" id="KW-0489">Methyltransferase</keyword>
<keyword evidence="1" id="KW-0808">Transferase</keyword>
<dbReference type="SUPFAM" id="SSF53335">
    <property type="entry name" value="S-adenosyl-L-methionine-dependent methyltransferases"/>
    <property type="match status" value="1"/>
</dbReference>
<dbReference type="CDD" id="cd02440">
    <property type="entry name" value="AdoMet_MTases"/>
    <property type="match status" value="1"/>
</dbReference>
<reference evidence="2 3" key="1">
    <citation type="submission" date="2023-07" db="EMBL/GenBank/DDBJ databases">
        <title>Sequencing the genomes of 1000 actinobacteria strains.</title>
        <authorList>
            <person name="Klenk H.-P."/>
        </authorList>
    </citation>
    <scope>NUCLEOTIDE SEQUENCE [LARGE SCALE GENOMIC DNA]</scope>
    <source>
        <strain evidence="2 3">DSM 44711</strain>
    </source>
</reference>
<accession>A0AAE3ZPB2</accession>